<proteinExistence type="inferred from homology"/>
<keyword evidence="6" id="KW-0238">DNA-binding</keyword>
<comment type="subunit">
    <text evidence="8">Component of ORC, a complex composed of at least 6 subunits: ORC1, ORC2, ORC3, ORC4, ORC5 and ORC6. ORC is regulated in a cell-cycle dependent manner. It is sequentially assembled at the exit from anaphase of mitosis and disassembled as cells enter S phase.</text>
</comment>
<dbReference type="GO" id="GO:0005656">
    <property type="term" value="C:nuclear pre-replicative complex"/>
    <property type="evidence" value="ECO:0007669"/>
    <property type="project" value="TreeGrafter"/>
</dbReference>
<dbReference type="AlphaFoldDB" id="A0AAV6UH93"/>
<dbReference type="Pfam" id="PF19675">
    <property type="entry name" value="ORC3_ins"/>
    <property type="match status" value="1"/>
</dbReference>
<feature type="domain" description="Origin recognition complex subunit 3 insertion" evidence="12">
    <location>
        <begin position="345"/>
        <end position="570"/>
    </location>
</feature>
<dbReference type="GO" id="GO:0003688">
    <property type="term" value="F:DNA replication origin binding"/>
    <property type="evidence" value="ECO:0007669"/>
    <property type="project" value="TreeGrafter"/>
</dbReference>
<evidence type="ECO:0000256" key="1">
    <source>
        <dbReference type="ARBA" id="ARBA00004123"/>
    </source>
</evidence>
<evidence type="ECO:0000256" key="8">
    <source>
        <dbReference type="ARBA" id="ARBA00026084"/>
    </source>
</evidence>
<sequence>MDQLETVSLTKGCFVHKPDKPKKSKACQSSLKFPMEEHKRNLWNEVEGKIMQIEKRSYMETFDGIVKFVQNCFQFPLQQMEEVPAAVLFMGVNMSDHSSIFRRLEKHLHSNEIPTTVILESRKCANVTNMLQLIHQEILEKFKEFLDSDESLPKRHECSFAKLQEHLEKIKMKAIPQSPMKAVSSPRKKLKQALNSKMQSMTKAMVLLIQDVESFSSDVLQELVLLCKIYSGKLPIVLIFGMASAMVTLHSILPQKALCCLGVETFYSVSATEFLTRIIEEVIISPDMPFKFGPKVFRLIVDTVLYHDFSISNLTYLLKFAMIEHLYGRNFTSLCCHETEIEATVNSLNNKELQVFKELPSIQKYLENNPLYSSCMKDSTAFKESIISFAQKLFNDQRHTLILLQLLHCFVKDLPGCPLGKQLRELYSLSLGKEICLTDAYLDAQKLLMLQSQQSLLSKLEASLQLLENIENETNLVKSIKTSLADSIEKLSKLNSGDFEKNVQDPLMLQTEKITSRFQLQEKIHMSIKLKRSNFEAVRNEIIDDLLQIFKRICPPSQRPLYEVFYFDNISSIKRHLMAVPRVTSCHSLANPQHYLKCNCCKITLADEMQANMPDISILYKLHLESGKLINLCDWLEAFKAIKQNENTTSKKRNTKVKANADEFNIRFLLAVSELQMLGFIKSTKRKTDHVARLTFGSF</sequence>
<dbReference type="EMBL" id="JAFNEN010000407">
    <property type="protein sequence ID" value="KAG8183742.1"/>
    <property type="molecule type" value="Genomic_DNA"/>
</dbReference>
<comment type="function">
    <text evidence="9">Component of the origin recognition complex (ORC) that binds origins of replication. DNA-binding is ATP-dependent. The specific DNA sequences that define origins of replication have not been identified yet. ORC is required to assemble the pre-replication complex necessary to initiate DNA replication. Binds histone H3 and H4 trimethylation marks H3K9me3, H3K27me3 and H4K20me3.</text>
</comment>
<dbReference type="InterPro" id="IPR045663">
    <property type="entry name" value="ORC3_ins"/>
</dbReference>
<accession>A0AAV6UH93</accession>
<evidence type="ECO:0000256" key="2">
    <source>
        <dbReference type="ARBA" id="ARBA00010977"/>
    </source>
</evidence>
<comment type="similarity">
    <text evidence="2">Belongs to the ORC3 family.</text>
</comment>
<dbReference type="InterPro" id="IPR045667">
    <property type="entry name" value="ORC3_N"/>
</dbReference>
<evidence type="ECO:0000256" key="4">
    <source>
        <dbReference type="ARBA" id="ARBA00022553"/>
    </source>
</evidence>
<dbReference type="Pfam" id="PF07034">
    <property type="entry name" value="ORC3_N"/>
    <property type="match status" value="1"/>
</dbReference>
<dbReference type="InterPro" id="IPR040855">
    <property type="entry name" value="ORC_WH_C"/>
</dbReference>
<reference evidence="13 14" key="1">
    <citation type="journal article" date="2022" name="Nat. Ecol. Evol.">
        <title>A masculinizing supergene underlies an exaggerated male reproductive morph in a spider.</title>
        <authorList>
            <person name="Hendrickx F."/>
            <person name="De Corte Z."/>
            <person name="Sonet G."/>
            <person name="Van Belleghem S.M."/>
            <person name="Kostlbacher S."/>
            <person name="Vangestel C."/>
        </authorList>
    </citation>
    <scope>NUCLEOTIDE SEQUENCE [LARGE SCALE GENOMIC DNA]</scope>
    <source>
        <strain evidence="13">W744_W776</strain>
    </source>
</reference>
<keyword evidence="7" id="KW-0539">Nucleus</keyword>
<evidence type="ECO:0000256" key="5">
    <source>
        <dbReference type="ARBA" id="ARBA00022705"/>
    </source>
</evidence>
<dbReference type="CDD" id="cd20704">
    <property type="entry name" value="Orc3"/>
    <property type="match status" value="1"/>
</dbReference>
<evidence type="ECO:0000256" key="9">
    <source>
        <dbReference type="ARBA" id="ARBA00045241"/>
    </source>
</evidence>
<dbReference type="GO" id="GO:0005664">
    <property type="term" value="C:nuclear origin of replication recognition complex"/>
    <property type="evidence" value="ECO:0007669"/>
    <property type="project" value="InterPro"/>
</dbReference>
<name>A0AAV6UH93_9ARAC</name>
<evidence type="ECO:0000259" key="12">
    <source>
        <dbReference type="Pfam" id="PF19675"/>
    </source>
</evidence>
<evidence type="ECO:0000259" key="10">
    <source>
        <dbReference type="Pfam" id="PF07034"/>
    </source>
</evidence>
<dbReference type="GO" id="GO:0006270">
    <property type="term" value="P:DNA replication initiation"/>
    <property type="evidence" value="ECO:0007669"/>
    <property type="project" value="TreeGrafter"/>
</dbReference>
<organism evidence="13 14">
    <name type="scientific">Oedothorax gibbosus</name>
    <dbReference type="NCBI Taxonomy" id="931172"/>
    <lineage>
        <taxon>Eukaryota</taxon>
        <taxon>Metazoa</taxon>
        <taxon>Ecdysozoa</taxon>
        <taxon>Arthropoda</taxon>
        <taxon>Chelicerata</taxon>
        <taxon>Arachnida</taxon>
        <taxon>Araneae</taxon>
        <taxon>Araneomorphae</taxon>
        <taxon>Entelegynae</taxon>
        <taxon>Araneoidea</taxon>
        <taxon>Linyphiidae</taxon>
        <taxon>Erigoninae</taxon>
        <taxon>Oedothorax</taxon>
    </lineage>
</organism>
<dbReference type="GO" id="GO:0031261">
    <property type="term" value="C:DNA replication preinitiation complex"/>
    <property type="evidence" value="ECO:0007669"/>
    <property type="project" value="TreeGrafter"/>
</dbReference>
<keyword evidence="5" id="KW-0235">DNA replication</keyword>
<dbReference type="PANTHER" id="PTHR12748">
    <property type="entry name" value="ORIGIN RECOGNITION COMPLEX SUBUNIT 3"/>
    <property type="match status" value="1"/>
</dbReference>
<keyword evidence="4" id="KW-0597">Phosphoprotein</keyword>
<comment type="caution">
    <text evidence="13">The sequence shown here is derived from an EMBL/GenBank/DDBJ whole genome shotgun (WGS) entry which is preliminary data.</text>
</comment>
<dbReference type="InterPro" id="IPR020795">
    <property type="entry name" value="ORC3"/>
</dbReference>
<evidence type="ECO:0000313" key="13">
    <source>
        <dbReference type="EMBL" id="KAG8183742.1"/>
    </source>
</evidence>
<protein>
    <recommendedName>
        <fullName evidence="3">Origin recognition complex subunit 3</fullName>
    </recommendedName>
</protein>
<evidence type="ECO:0000256" key="6">
    <source>
        <dbReference type="ARBA" id="ARBA00023125"/>
    </source>
</evidence>
<evidence type="ECO:0000256" key="3">
    <source>
        <dbReference type="ARBA" id="ARBA00019085"/>
    </source>
</evidence>
<evidence type="ECO:0000256" key="7">
    <source>
        <dbReference type="ARBA" id="ARBA00023242"/>
    </source>
</evidence>
<dbReference type="Proteomes" id="UP000827092">
    <property type="component" value="Unassembled WGS sequence"/>
</dbReference>
<comment type="subcellular location">
    <subcellularLocation>
        <location evidence="1">Nucleus</location>
    </subcellularLocation>
</comment>
<feature type="domain" description="Origin recognition complex subunit 3 winged helix C-terminal" evidence="11">
    <location>
        <begin position="582"/>
        <end position="696"/>
    </location>
</feature>
<dbReference type="Pfam" id="PF18137">
    <property type="entry name" value="WHD_ORC"/>
    <property type="match status" value="1"/>
</dbReference>
<keyword evidence="14" id="KW-1185">Reference proteome</keyword>
<evidence type="ECO:0000259" key="11">
    <source>
        <dbReference type="Pfam" id="PF18137"/>
    </source>
</evidence>
<dbReference type="PANTHER" id="PTHR12748:SF0">
    <property type="entry name" value="ORIGIN RECOGNITION COMPLEX SUBUNIT 3"/>
    <property type="match status" value="1"/>
</dbReference>
<feature type="domain" description="Origin recognition complex subunit 3 N-terminal" evidence="10">
    <location>
        <begin position="5"/>
        <end position="333"/>
    </location>
</feature>
<evidence type="ECO:0000313" key="14">
    <source>
        <dbReference type="Proteomes" id="UP000827092"/>
    </source>
</evidence>
<gene>
    <name evidence="13" type="ORF">JTE90_029324</name>
</gene>